<sequence>MNSTNPFMRLRNHAVWRHVPLLAVAAMVLLLVDGSSVALPFEGWLAGHMASATRCVIAGFGADAALVGTVAPSCSGLRTAIAGAILGAFLARRRVLGAAVGFACGLGLNLVRLVAVEACFRVSLPFGRTVHDLALYLILLPVALLAGWLWHAARRPVRAALGTAALTLGLVLFAVDVPQPPQPARLLTEAQSRALSTVAVYATLKGMAPAKPEVDLTAFYLALPRKLMEATP</sequence>
<evidence type="ECO:0000256" key="7">
    <source>
        <dbReference type="ARBA" id="ARBA00023136"/>
    </source>
</evidence>
<dbReference type="Proteomes" id="UP000886845">
    <property type="component" value="Unassembled WGS sequence"/>
</dbReference>
<dbReference type="GO" id="GO:0008233">
    <property type="term" value="F:peptidase activity"/>
    <property type="evidence" value="ECO:0007669"/>
    <property type="project" value="UniProtKB-KW"/>
</dbReference>
<keyword evidence="5" id="KW-0378">Hydrolase</keyword>
<feature type="transmembrane region" description="Helical" evidence="8">
    <location>
        <begin position="157"/>
        <end position="175"/>
    </location>
</feature>
<keyword evidence="7 8" id="KW-0472">Membrane</keyword>
<evidence type="ECO:0000256" key="8">
    <source>
        <dbReference type="SAM" id="Phobius"/>
    </source>
</evidence>
<evidence type="ECO:0000256" key="2">
    <source>
        <dbReference type="ARBA" id="ARBA00022475"/>
    </source>
</evidence>
<keyword evidence="3" id="KW-0645">Protease</keyword>
<evidence type="ECO:0000313" key="9">
    <source>
        <dbReference type="EMBL" id="HIV09017.1"/>
    </source>
</evidence>
<name>A0A9D1NLX0_9BACT</name>
<dbReference type="EMBL" id="DVOR01000087">
    <property type="protein sequence ID" value="HIV09017.1"/>
    <property type="molecule type" value="Genomic_DNA"/>
</dbReference>
<dbReference type="AlphaFoldDB" id="A0A9D1NLX0"/>
<evidence type="ECO:0000256" key="6">
    <source>
        <dbReference type="ARBA" id="ARBA00022989"/>
    </source>
</evidence>
<evidence type="ECO:0000256" key="3">
    <source>
        <dbReference type="ARBA" id="ARBA00022670"/>
    </source>
</evidence>
<feature type="transmembrane region" description="Helical" evidence="8">
    <location>
        <begin position="133"/>
        <end position="150"/>
    </location>
</feature>
<organism evidence="9 10">
    <name type="scientific">Candidatus Spyradenecus faecavium</name>
    <dbReference type="NCBI Taxonomy" id="2840947"/>
    <lineage>
        <taxon>Bacteria</taxon>
        <taxon>Pseudomonadati</taxon>
        <taxon>Lentisphaerota</taxon>
        <taxon>Lentisphaeria</taxon>
        <taxon>Lentisphaerales</taxon>
        <taxon>Lentisphaeraceae</taxon>
        <taxon>Lentisphaeraceae incertae sedis</taxon>
        <taxon>Candidatus Spyradenecus</taxon>
    </lineage>
</organism>
<gene>
    <name evidence="9" type="ORF">IAC79_02740</name>
</gene>
<feature type="transmembrane region" description="Helical" evidence="8">
    <location>
        <begin position="95"/>
        <end position="113"/>
    </location>
</feature>
<proteinExistence type="predicted"/>
<dbReference type="GO" id="GO:0006508">
    <property type="term" value="P:proteolysis"/>
    <property type="evidence" value="ECO:0007669"/>
    <property type="project" value="UniProtKB-KW"/>
</dbReference>
<evidence type="ECO:0000256" key="1">
    <source>
        <dbReference type="ARBA" id="ARBA00004651"/>
    </source>
</evidence>
<dbReference type="NCBIfam" id="TIGR04178">
    <property type="entry name" value="exo_archaeo"/>
    <property type="match status" value="1"/>
</dbReference>
<evidence type="ECO:0000256" key="5">
    <source>
        <dbReference type="ARBA" id="ARBA00022801"/>
    </source>
</evidence>
<evidence type="ECO:0000313" key="10">
    <source>
        <dbReference type="Proteomes" id="UP000886845"/>
    </source>
</evidence>
<dbReference type="InterPro" id="IPR026392">
    <property type="entry name" value="Exo/Archaeosortase_dom"/>
</dbReference>
<comment type="subcellular location">
    <subcellularLocation>
        <location evidence="1">Cell membrane</location>
        <topology evidence="1">Multi-pass membrane protein</topology>
    </subcellularLocation>
</comment>
<accession>A0A9D1NLX0</accession>
<protein>
    <submittedName>
        <fullName evidence="9">Exosortase/archaeosortase family protein</fullName>
    </submittedName>
</protein>
<comment type="caution">
    <text evidence="9">The sequence shown here is derived from an EMBL/GenBank/DDBJ whole genome shotgun (WGS) entry which is preliminary data.</text>
</comment>
<keyword evidence="2" id="KW-1003">Cell membrane</keyword>
<reference evidence="9" key="1">
    <citation type="submission" date="2020-10" db="EMBL/GenBank/DDBJ databases">
        <authorList>
            <person name="Gilroy R."/>
        </authorList>
    </citation>
    <scope>NUCLEOTIDE SEQUENCE</scope>
    <source>
        <strain evidence="9">35461</strain>
    </source>
</reference>
<reference evidence="9" key="2">
    <citation type="journal article" date="2021" name="PeerJ">
        <title>Extensive microbial diversity within the chicken gut microbiome revealed by metagenomics and culture.</title>
        <authorList>
            <person name="Gilroy R."/>
            <person name="Ravi A."/>
            <person name="Getino M."/>
            <person name="Pursley I."/>
            <person name="Horton D.L."/>
            <person name="Alikhan N.F."/>
            <person name="Baker D."/>
            <person name="Gharbi K."/>
            <person name="Hall N."/>
            <person name="Watson M."/>
            <person name="Adriaenssens E.M."/>
            <person name="Foster-Nyarko E."/>
            <person name="Jarju S."/>
            <person name="Secka A."/>
            <person name="Antonio M."/>
            <person name="Oren A."/>
            <person name="Chaudhuri R.R."/>
            <person name="La Ragione R."/>
            <person name="Hildebrand F."/>
            <person name="Pallen M.J."/>
        </authorList>
    </citation>
    <scope>NUCLEOTIDE SEQUENCE</scope>
    <source>
        <strain evidence="9">35461</strain>
    </source>
</reference>
<keyword evidence="6 8" id="KW-1133">Transmembrane helix</keyword>
<keyword evidence="4 8" id="KW-0812">Transmembrane</keyword>
<evidence type="ECO:0000256" key="4">
    <source>
        <dbReference type="ARBA" id="ARBA00022692"/>
    </source>
</evidence>
<dbReference type="GO" id="GO:0005886">
    <property type="term" value="C:plasma membrane"/>
    <property type="evidence" value="ECO:0007669"/>
    <property type="project" value="UniProtKB-SubCell"/>
</dbReference>
<feature type="transmembrane region" description="Helical" evidence="8">
    <location>
        <begin position="64"/>
        <end position="88"/>
    </location>
</feature>